<evidence type="ECO:0000313" key="7">
    <source>
        <dbReference type="EMBL" id="KAK4116134.1"/>
    </source>
</evidence>
<evidence type="ECO:0000256" key="3">
    <source>
        <dbReference type="ARBA" id="ARBA00022827"/>
    </source>
</evidence>
<dbReference type="PROSITE" id="PS51387">
    <property type="entry name" value="FAD_PCMH"/>
    <property type="match status" value="1"/>
</dbReference>
<dbReference type="Proteomes" id="UP001302812">
    <property type="component" value="Unassembled WGS sequence"/>
</dbReference>
<dbReference type="EMBL" id="MU853333">
    <property type="protein sequence ID" value="KAK4116134.1"/>
    <property type="molecule type" value="Genomic_DNA"/>
</dbReference>
<name>A0AAN6TKL0_9PEZI</name>
<dbReference type="InterPro" id="IPR050416">
    <property type="entry name" value="FAD-linked_Oxidoreductase"/>
</dbReference>
<gene>
    <name evidence="7" type="ORF">N656DRAFT_794472</name>
</gene>
<proteinExistence type="inferred from homology"/>
<evidence type="ECO:0000256" key="5">
    <source>
        <dbReference type="SAM" id="MobiDB-lite"/>
    </source>
</evidence>
<dbReference type="Pfam" id="PF01565">
    <property type="entry name" value="FAD_binding_4"/>
    <property type="match status" value="1"/>
</dbReference>
<evidence type="ECO:0000256" key="1">
    <source>
        <dbReference type="ARBA" id="ARBA00005466"/>
    </source>
</evidence>
<accession>A0AAN6TKL0</accession>
<evidence type="ECO:0000256" key="2">
    <source>
        <dbReference type="ARBA" id="ARBA00022630"/>
    </source>
</evidence>
<organism evidence="7 8">
    <name type="scientific">Canariomyces notabilis</name>
    <dbReference type="NCBI Taxonomy" id="2074819"/>
    <lineage>
        <taxon>Eukaryota</taxon>
        <taxon>Fungi</taxon>
        <taxon>Dikarya</taxon>
        <taxon>Ascomycota</taxon>
        <taxon>Pezizomycotina</taxon>
        <taxon>Sordariomycetes</taxon>
        <taxon>Sordariomycetidae</taxon>
        <taxon>Sordariales</taxon>
        <taxon>Chaetomiaceae</taxon>
        <taxon>Canariomyces</taxon>
    </lineage>
</organism>
<feature type="compositionally biased region" description="Pro residues" evidence="5">
    <location>
        <begin position="10"/>
        <end position="20"/>
    </location>
</feature>
<keyword evidence="3" id="KW-0274">FAD</keyword>
<protein>
    <submittedName>
        <fullName evidence="7">FAD-binding domain-containing protein</fullName>
    </submittedName>
</protein>
<evidence type="ECO:0000259" key="6">
    <source>
        <dbReference type="PROSITE" id="PS51387"/>
    </source>
</evidence>
<dbReference type="InterPro" id="IPR016166">
    <property type="entry name" value="FAD-bd_PCMH"/>
</dbReference>
<dbReference type="SUPFAM" id="SSF56176">
    <property type="entry name" value="FAD-binding/transporter-associated domain-like"/>
    <property type="match status" value="1"/>
</dbReference>
<dbReference type="AlphaFoldDB" id="A0AAN6TKL0"/>
<keyword evidence="8" id="KW-1185">Reference proteome</keyword>
<dbReference type="PANTHER" id="PTHR42973">
    <property type="entry name" value="BINDING OXIDOREDUCTASE, PUTATIVE (AFU_ORTHOLOGUE AFUA_1G17690)-RELATED"/>
    <property type="match status" value="1"/>
</dbReference>
<dbReference type="InterPro" id="IPR016169">
    <property type="entry name" value="FAD-bd_PCMH_sub2"/>
</dbReference>
<dbReference type="GO" id="GO:0071949">
    <property type="term" value="F:FAD binding"/>
    <property type="evidence" value="ECO:0007669"/>
    <property type="project" value="InterPro"/>
</dbReference>
<keyword evidence="4" id="KW-0560">Oxidoreductase</keyword>
<dbReference type="InterPro" id="IPR036318">
    <property type="entry name" value="FAD-bd_PCMH-like_sf"/>
</dbReference>
<dbReference type="RefSeq" id="XP_064673704.1">
    <property type="nucleotide sequence ID" value="XM_064817279.1"/>
</dbReference>
<dbReference type="InterPro" id="IPR006094">
    <property type="entry name" value="Oxid_FAD_bind_N"/>
</dbReference>
<dbReference type="Gene3D" id="3.30.465.10">
    <property type="match status" value="1"/>
</dbReference>
<dbReference type="PANTHER" id="PTHR42973:SF22">
    <property type="entry name" value="FAD-BINDING PCMH-TYPE DOMAIN-CONTAINING PROTEIN-RELATED"/>
    <property type="match status" value="1"/>
</dbReference>
<comment type="similarity">
    <text evidence="1">Belongs to the oxygen-dependent FAD-linked oxidoreductase family.</text>
</comment>
<dbReference type="GeneID" id="89941404"/>
<dbReference type="GO" id="GO:0016491">
    <property type="term" value="F:oxidoreductase activity"/>
    <property type="evidence" value="ECO:0007669"/>
    <property type="project" value="UniProtKB-KW"/>
</dbReference>
<reference evidence="7" key="2">
    <citation type="submission" date="2023-05" db="EMBL/GenBank/DDBJ databases">
        <authorList>
            <consortium name="Lawrence Berkeley National Laboratory"/>
            <person name="Steindorff A."/>
            <person name="Hensen N."/>
            <person name="Bonometti L."/>
            <person name="Westerberg I."/>
            <person name="Brannstrom I.O."/>
            <person name="Guillou S."/>
            <person name="Cros-Aarteil S."/>
            <person name="Calhoun S."/>
            <person name="Haridas S."/>
            <person name="Kuo A."/>
            <person name="Mondo S."/>
            <person name="Pangilinan J."/>
            <person name="Riley R."/>
            <person name="Labutti K."/>
            <person name="Andreopoulos B."/>
            <person name="Lipzen A."/>
            <person name="Chen C."/>
            <person name="Yanf M."/>
            <person name="Daum C."/>
            <person name="Ng V."/>
            <person name="Clum A."/>
            <person name="Ohm R."/>
            <person name="Martin F."/>
            <person name="Silar P."/>
            <person name="Natvig D."/>
            <person name="Lalanne C."/>
            <person name="Gautier V."/>
            <person name="Ament-Velasquez S.L."/>
            <person name="Kruys A."/>
            <person name="Hutchinson M.I."/>
            <person name="Powell A.J."/>
            <person name="Barry K."/>
            <person name="Miller A.N."/>
            <person name="Grigoriev I.V."/>
            <person name="Debuchy R."/>
            <person name="Gladieux P."/>
            <person name="Thoren M.H."/>
            <person name="Johannesson H."/>
        </authorList>
    </citation>
    <scope>NUCLEOTIDE SEQUENCE</scope>
    <source>
        <strain evidence="7">CBS 508.74</strain>
    </source>
</reference>
<feature type="region of interest" description="Disordered" evidence="5">
    <location>
        <begin position="1"/>
        <end position="26"/>
    </location>
</feature>
<comment type="caution">
    <text evidence="7">The sequence shown here is derived from an EMBL/GenBank/DDBJ whole genome shotgun (WGS) entry which is preliminary data.</text>
</comment>
<evidence type="ECO:0000256" key="4">
    <source>
        <dbReference type="ARBA" id="ARBA00023002"/>
    </source>
</evidence>
<feature type="domain" description="FAD-binding PCMH-type" evidence="6">
    <location>
        <begin position="59"/>
        <end position="237"/>
    </location>
</feature>
<keyword evidence="2" id="KW-0285">Flavoprotein</keyword>
<reference evidence="7" key="1">
    <citation type="journal article" date="2023" name="Mol. Phylogenet. Evol.">
        <title>Genome-scale phylogeny and comparative genomics of the fungal order Sordariales.</title>
        <authorList>
            <person name="Hensen N."/>
            <person name="Bonometti L."/>
            <person name="Westerberg I."/>
            <person name="Brannstrom I.O."/>
            <person name="Guillou S."/>
            <person name="Cros-Aarteil S."/>
            <person name="Calhoun S."/>
            <person name="Haridas S."/>
            <person name="Kuo A."/>
            <person name="Mondo S."/>
            <person name="Pangilinan J."/>
            <person name="Riley R."/>
            <person name="LaButti K."/>
            <person name="Andreopoulos B."/>
            <person name="Lipzen A."/>
            <person name="Chen C."/>
            <person name="Yan M."/>
            <person name="Daum C."/>
            <person name="Ng V."/>
            <person name="Clum A."/>
            <person name="Steindorff A."/>
            <person name="Ohm R.A."/>
            <person name="Martin F."/>
            <person name="Silar P."/>
            <person name="Natvig D.O."/>
            <person name="Lalanne C."/>
            <person name="Gautier V."/>
            <person name="Ament-Velasquez S.L."/>
            <person name="Kruys A."/>
            <person name="Hutchinson M.I."/>
            <person name="Powell A.J."/>
            <person name="Barry K."/>
            <person name="Miller A.N."/>
            <person name="Grigoriev I.V."/>
            <person name="Debuchy R."/>
            <person name="Gladieux P."/>
            <person name="Hiltunen Thoren M."/>
            <person name="Johannesson H."/>
        </authorList>
    </citation>
    <scope>NUCLEOTIDE SEQUENCE</scope>
    <source>
        <strain evidence="7">CBS 508.74</strain>
    </source>
</reference>
<evidence type="ECO:0000313" key="8">
    <source>
        <dbReference type="Proteomes" id="UP001302812"/>
    </source>
</evidence>
<sequence length="515" mass="55368">MFKRVKPAEKQPPPPPPPLPSWAQPLLNDSDSNVNKLVFFPGSAEFTDSENTFFTAQAVEVQSAAVARPSSTAEVAAVIKAVRRHLPDSVPIAVRGAGHATFPGAAKAKAGVTIDMRGLRGIDILHGGERVRIATGHTWDDVYAALEAHTPPLAVTGGRAGRVGVVGFLLGAGLSYLSTKYGFGADMVLAWEVVLASGEVVWARRDDSETADLWDALRGGSTNFGVVTAVEMACFPHPEHFRCASILYLSPGRQATLQGLVDYGLRAPAEGEPVTHAIWTMTHLAGVPVKLINILVSTTAEKGVGGLQGLVNARARIPLTGSLKEKTQGQFAKEMGDMSPQDGVSRAIHKSITFKLNGEFLNTVVDMWYKNVETLRHISGIMYTIVLYALPVGMLETSRDTTAASSSSKPVFNAQGLRPEDGPLAILEICLSWREAADDAFVVKTGTQFLGDVAQAATDRGLGHPYIFPNYAWPDEHVMQSYGLERLAVLKKVASKWDPDGFFQNRVVGGFKISK</sequence>